<dbReference type="AlphaFoldDB" id="A0A9P5PYB4"/>
<organism evidence="1 2">
    <name type="scientific">Rhodocollybia butyracea</name>
    <dbReference type="NCBI Taxonomy" id="206335"/>
    <lineage>
        <taxon>Eukaryota</taxon>
        <taxon>Fungi</taxon>
        <taxon>Dikarya</taxon>
        <taxon>Basidiomycota</taxon>
        <taxon>Agaricomycotina</taxon>
        <taxon>Agaricomycetes</taxon>
        <taxon>Agaricomycetidae</taxon>
        <taxon>Agaricales</taxon>
        <taxon>Marasmiineae</taxon>
        <taxon>Omphalotaceae</taxon>
        <taxon>Rhodocollybia</taxon>
    </lineage>
</organism>
<evidence type="ECO:0000313" key="1">
    <source>
        <dbReference type="EMBL" id="KAF9071499.1"/>
    </source>
</evidence>
<name>A0A9P5PYB4_9AGAR</name>
<evidence type="ECO:0000313" key="2">
    <source>
        <dbReference type="Proteomes" id="UP000772434"/>
    </source>
</evidence>
<protein>
    <submittedName>
        <fullName evidence="1">Uncharacterized protein</fullName>
    </submittedName>
</protein>
<sequence>MYTTTCKEEESPSFCIIRGGKRRPYRLIPTSYSTKAFPSSEDTLLTGNKWLRTNIIAKCTKWEV</sequence>
<gene>
    <name evidence="1" type="ORF">BDP27DRAFT_1322226</name>
</gene>
<dbReference type="EMBL" id="JADNRY010000032">
    <property type="protein sequence ID" value="KAF9071499.1"/>
    <property type="molecule type" value="Genomic_DNA"/>
</dbReference>
<dbReference type="Proteomes" id="UP000772434">
    <property type="component" value="Unassembled WGS sequence"/>
</dbReference>
<accession>A0A9P5PYB4</accession>
<reference evidence="1" key="1">
    <citation type="submission" date="2020-11" db="EMBL/GenBank/DDBJ databases">
        <authorList>
            <consortium name="DOE Joint Genome Institute"/>
            <person name="Ahrendt S."/>
            <person name="Riley R."/>
            <person name="Andreopoulos W."/>
            <person name="Labutti K."/>
            <person name="Pangilinan J."/>
            <person name="Ruiz-Duenas F.J."/>
            <person name="Barrasa J.M."/>
            <person name="Sanchez-Garcia M."/>
            <person name="Camarero S."/>
            <person name="Miyauchi S."/>
            <person name="Serrano A."/>
            <person name="Linde D."/>
            <person name="Babiker R."/>
            <person name="Drula E."/>
            <person name="Ayuso-Fernandez I."/>
            <person name="Pacheco R."/>
            <person name="Padilla G."/>
            <person name="Ferreira P."/>
            <person name="Barriuso J."/>
            <person name="Kellner H."/>
            <person name="Castanera R."/>
            <person name="Alfaro M."/>
            <person name="Ramirez L."/>
            <person name="Pisabarro A.G."/>
            <person name="Kuo A."/>
            <person name="Tritt A."/>
            <person name="Lipzen A."/>
            <person name="He G."/>
            <person name="Yan M."/>
            <person name="Ng V."/>
            <person name="Cullen D."/>
            <person name="Martin F."/>
            <person name="Rosso M.-N."/>
            <person name="Henrissat B."/>
            <person name="Hibbett D."/>
            <person name="Martinez A.T."/>
            <person name="Grigoriev I.V."/>
        </authorList>
    </citation>
    <scope>NUCLEOTIDE SEQUENCE</scope>
    <source>
        <strain evidence="1">AH 40177</strain>
    </source>
</reference>
<comment type="caution">
    <text evidence="1">The sequence shown here is derived from an EMBL/GenBank/DDBJ whole genome shotgun (WGS) entry which is preliminary data.</text>
</comment>
<keyword evidence="2" id="KW-1185">Reference proteome</keyword>
<proteinExistence type="predicted"/>